<dbReference type="EMBL" id="CP031311">
    <property type="protein sequence ID" value="QCC48109.1"/>
    <property type="molecule type" value="Genomic_DNA"/>
</dbReference>
<proteinExistence type="predicted"/>
<protein>
    <submittedName>
        <fullName evidence="2">Uncharacterized protein</fullName>
    </submittedName>
</protein>
<sequence>MSVNAAVSSDDAQIETPKYATLSVGNVELQLSLSDVFNIRSGLRRESWRAEKEGRTFTAESYDGLKRDLAAVAYELGGRNETLLSEMAAVEQ</sequence>
<dbReference type="RefSeq" id="WP_103991689.1">
    <property type="nucleotide sequence ID" value="NZ_CP031311.1"/>
</dbReference>
<dbReference type="GeneID" id="39858585"/>
<dbReference type="Proteomes" id="UP000296733">
    <property type="component" value="Chromosome"/>
</dbReference>
<reference evidence="1 4" key="2">
    <citation type="journal article" date="2019" name="Nat. Commun.">
        <title>A new type of DNA phosphorothioation-based antiviral system in archaea.</title>
        <authorList>
            <person name="Xiong L."/>
            <person name="Liu S."/>
            <person name="Chen S."/>
            <person name="Xiao Y."/>
            <person name="Zhu B."/>
            <person name="Gao Y."/>
            <person name="Zhang Y."/>
            <person name="Chen B."/>
            <person name="Luo J."/>
            <person name="Deng Z."/>
            <person name="Chen X."/>
            <person name="Wang L."/>
            <person name="Chen S."/>
        </authorList>
    </citation>
    <scope>NUCLEOTIDE SEQUENCE [LARGE SCALE GENOMIC DNA]</scope>
    <source>
        <strain evidence="1 4">CGMCC 1.10331</strain>
    </source>
</reference>
<name>A0A1H5ZGL8_9EURY</name>
<gene>
    <name evidence="1" type="ORF">DV707_10795</name>
    <name evidence="2" type="ORF">SAMN04488133_1983</name>
</gene>
<organism evidence="2 3">
    <name type="scientific">Halobellus limi</name>
    <dbReference type="NCBI Taxonomy" id="699433"/>
    <lineage>
        <taxon>Archaea</taxon>
        <taxon>Methanobacteriati</taxon>
        <taxon>Methanobacteriota</taxon>
        <taxon>Stenosarchaea group</taxon>
        <taxon>Halobacteria</taxon>
        <taxon>Halobacteriales</taxon>
        <taxon>Haloferacaceae</taxon>
        <taxon>Halobellus</taxon>
    </lineage>
</organism>
<accession>A0A1H5ZGL8</accession>
<dbReference type="KEGG" id="hlm:DV707_10795"/>
<evidence type="ECO:0000313" key="3">
    <source>
        <dbReference type="Proteomes" id="UP000236740"/>
    </source>
</evidence>
<keyword evidence="3" id="KW-1185">Reference proteome</keyword>
<evidence type="ECO:0000313" key="2">
    <source>
        <dbReference type="EMBL" id="SEG35220.1"/>
    </source>
</evidence>
<dbReference type="EMBL" id="FNVN01000002">
    <property type="protein sequence ID" value="SEG35220.1"/>
    <property type="molecule type" value="Genomic_DNA"/>
</dbReference>
<dbReference type="AlphaFoldDB" id="A0A1H5ZGL8"/>
<reference evidence="2 3" key="1">
    <citation type="submission" date="2016-10" db="EMBL/GenBank/DDBJ databases">
        <authorList>
            <person name="de Groot N.N."/>
        </authorList>
    </citation>
    <scope>NUCLEOTIDE SEQUENCE [LARGE SCALE GENOMIC DNA]</scope>
    <source>
        <strain evidence="2 3">CGMCC 1.10331</strain>
    </source>
</reference>
<evidence type="ECO:0000313" key="1">
    <source>
        <dbReference type="EMBL" id="QCC48109.1"/>
    </source>
</evidence>
<dbReference type="Proteomes" id="UP000236740">
    <property type="component" value="Unassembled WGS sequence"/>
</dbReference>
<evidence type="ECO:0000313" key="4">
    <source>
        <dbReference type="Proteomes" id="UP000296733"/>
    </source>
</evidence>